<accession>W4P4N5</accession>
<evidence type="ECO:0000256" key="1">
    <source>
        <dbReference type="SAM" id="SignalP"/>
    </source>
</evidence>
<sequence>MKIIHFMFTAVIAAVFASCDAHMDFPDTAMKIGDIVCTDGAIVRYEDVDSLHKTPIAVVFYVNHNEDVEGNGYAVYLDDFATLAYSDSLGITHKTSADLMAYDGNSNTHAMYSTGTSPAASMVIDMWAYRQSAYIPSVAQMRLLFSVKKSVNPLIEKCGGTPIPDDADLCWYWTSTEVQGQETAKAWLYSLGSGAIQETPKTQPHKIRPIITLNN</sequence>
<dbReference type="EMBL" id="BAIQ01000003">
    <property type="protein sequence ID" value="GAE14343.1"/>
    <property type="molecule type" value="Genomic_DNA"/>
</dbReference>
<reference evidence="2 3" key="1">
    <citation type="journal article" date="2014" name="Genome Announc.">
        <title>Draft Genome Sequences of Three Strains of Bacteroides pyogenes Isolated from a Cat and Swine.</title>
        <authorList>
            <person name="Sakamoto M."/>
            <person name="Oshima K."/>
            <person name="Suda W."/>
            <person name="Kitamura K."/>
            <person name="Iida T."/>
            <person name="Hattori M."/>
            <person name="Ohkuma M."/>
        </authorList>
    </citation>
    <scope>NUCLEOTIDE SEQUENCE [LARGE SCALE GENOMIC DNA]</scope>
    <source>
        <strain evidence="2 3">JCM 6292</strain>
    </source>
</reference>
<comment type="caution">
    <text evidence="2">The sequence shown here is derived from an EMBL/GenBank/DDBJ whole genome shotgun (WGS) entry which is preliminary data.</text>
</comment>
<gene>
    <name evidence="2" type="ORF">JCM6292_465</name>
</gene>
<organism evidence="2 3">
    <name type="scientific">Bacteroides pyogenes JCM 6292</name>
    <dbReference type="NCBI Taxonomy" id="1235809"/>
    <lineage>
        <taxon>Bacteria</taxon>
        <taxon>Pseudomonadati</taxon>
        <taxon>Bacteroidota</taxon>
        <taxon>Bacteroidia</taxon>
        <taxon>Bacteroidales</taxon>
        <taxon>Bacteroidaceae</taxon>
        <taxon>Bacteroides</taxon>
    </lineage>
</organism>
<keyword evidence="1" id="KW-0732">Signal</keyword>
<feature type="signal peptide" evidence="1">
    <location>
        <begin position="1"/>
        <end position="23"/>
    </location>
</feature>
<protein>
    <recommendedName>
        <fullName evidence="4">DUF1566 domain-containing protein</fullName>
    </recommendedName>
</protein>
<dbReference type="Proteomes" id="UP000018861">
    <property type="component" value="Unassembled WGS sequence"/>
</dbReference>
<evidence type="ECO:0000313" key="2">
    <source>
        <dbReference type="EMBL" id="GAE14343.1"/>
    </source>
</evidence>
<dbReference type="AlphaFoldDB" id="W4P4N5"/>
<proteinExistence type="predicted"/>
<name>W4P4N5_9BACE</name>
<evidence type="ECO:0008006" key="4">
    <source>
        <dbReference type="Google" id="ProtNLM"/>
    </source>
</evidence>
<feature type="chain" id="PRO_5004847201" description="DUF1566 domain-containing protein" evidence="1">
    <location>
        <begin position="24"/>
        <end position="215"/>
    </location>
</feature>
<evidence type="ECO:0000313" key="3">
    <source>
        <dbReference type="Proteomes" id="UP000018861"/>
    </source>
</evidence>
<dbReference type="PROSITE" id="PS51257">
    <property type="entry name" value="PROKAR_LIPOPROTEIN"/>
    <property type="match status" value="1"/>
</dbReference>